<dbReference type="VEuPathDB" id="HostDB:ENSMMUG00000061957"/>
<dbReference type="AlphaFoldDB" id="A0A5F7ZH64"/>
<dbReference type="InParanoid" id="A0A5F7ZH64"/>
<reference evidence="1" key="3">
    <citation type="submission" date="2025-08" db="UniProtKB">
        <authorList>
            <consortium name="Ensembl"/>
        </authorList>
    </citation>
    <scope>IDENTIFICATION</scope>
    <source>
        <strain evidence="1">17573</strain>
    </source>
</reference>
<dbReference type="GeneTree" id="ENSGT01150000287281"/>
<protein>
    <submittedName>
        <fullName evidence="1">Uncharacterized protein</fullName>
    </submittedName>
</protein>
<evidence type="ECO:0000313" key="2">
    <source>
        <dbReference type="Proteomes" id="UP000006718"/>
    </source>
</evidence>
<reference evidence="1" key="4">
    <citation type="submission" date="2025-09" db="UniProtKB">
        <authorList>
            <consortium name="Ensembl"/>
        </authorList>
    </citation>
    <scope>IDENTIFICATION</scope>
    <source>
        <strain evidence="1">17573</strain>
    </source>
</reference>
<proteinExistence type="predicted"/>
<name>A0A5F7ZH64_MACMU</name>
<organism evidence="1 2">
    <name type="scientific">Macaca mulatta</name>
    <name type="common">Rhesus macaque</name>
    <dbReference type="NCBI Taxonomy" id="9544"/>
    <lineage>
        <taxon>Eukaryota</taxon>
        <taxon>Metazoa</taxon>
        <taxon>Chordata</taxon>
        <taxon>Craniata</taxon>
        <taxon>Vertebrata</taxon>
        <taxon>Euteleostomi</taxon>
        <taxon>Mammalia</taxon>
        <taxon>Eutheria</taxon>
        <taxon>Euarchontoglires</taxon>
        <taxon>Primates</taxon>
        <taxon>Haplorrhini</taxon>
        <taxon>Catarrhini</taxon>
        <taxon>Cercopithecidae</taxon>
        <taxon>Cercopithecinae</taxon>
        <taxon>Macaca</taxon>
    </lineage>
</organism>
<sequence>MPVEFHPACEPRNVIRCHSWDCVMLYGPIDLKIERLSKCLGFNHINLYNQKNKNKKVCFGQARWLKPVIPALWEAQAGGSRGQEIETILANTVKPRLYWKYKKLSGRGGGRL</sequence>
<dbReference type="Ensembl" id="ENSMMUT00000085314.1">
    <property type="protein sequence ID" value="ENSMMUP00000064968.1"/>
    <property type="gene ID" value="ENSMMUG00000061957.1"/>
</dbReference>
<reference evidence="2" key="1">
    <citation type="journal article" date="2007" name="Science">
        <title>Evolutionary and biomedical insights from the rhesus macaque genome.</title>
        <authorList>
            <person name="Gibbs R.A."/>
            <person name="Rogers J."/>
            <person name="Katze M.G."/>
            <person name="Bumgarner R."/>
            <person name="Weinstock G.M."/>
            <person name="Mardis E.R."/>
            <person name="Remington K.A."/>
            <person name="Strausberg R.L."/>
            <person name="Venter J.C."/>
            <person name="Wilson R.K."/>
            <person name="Batzer M.A."/>
            <person name="Bustamante C.D."/>
            <person name="Eichler E.E."/>
            <person name="Hahn M.W."/>
            <person name="Hardison R.C."/>
            <person name="Makova K.D."/>
            <person name="Miller W."/>
            <person name="Milosavljevic A."/>
            <person name="Palermo R.E."/>
            <person name="Siepel A."/>
            <person name="Sikela J.M."/>
            <person name="Attaway T."/>
            <person name="Bell S."/>
            <person name="Bernard K.E."/>
            <person name="Buhay C.J."/>
            <person name="Chandrabose M.N."/>
            <person name="Dao M."/>
            <person name="Davis C."/>
            <person name="Delehaunty K.D."/>
            <person name="Ding Y."/>
            <person name="Dinh H.H."/>
            <person name="Dugan-Rocha S."/>
            <person name="Fulton L.A."/>
            <person name="Gabisi R.A."/>
            <person name="Garner T.T."/>
            <person name="Godfrey J."/>
            <person name="Hawes A.C."/>
            <person name="Hernandez J."/>
            <person name="Hines S."/>
            <person name="Holder M."/>
            <person name="Hume J."/>
            <person name="Jhangiani S.N."/>
            <person name="Joshi V."/>
            <person name="Khan Z.M."/>
            <person name="Kirkness E.F."/>
            <person name="Cree A."/>
            <person name="Fowler R.G."/>
            <person name="Lee S."/>
            <person name="Lewis L.R."/>
            <person name="Li Z."/>
            <person name="Liu Y.-S."/>
            <person name="Moore S.M."/>
            <person name="Muzny D."/>
            <person name="Nazareth L.V."/>
            <person name="Ngo D.N."/>
            <person name="Okwuonu G.O."/>
            <person name="Pai G."/>
            <person name="Parker D."/>
            <person name="Paul H.A."/>
            <person name="Pfannkoch C."/>
            <person name="Pohl C.S."/>
            <person name="Rogers Y.-H.C."/>
            <person name="Ruiz S.J."/>
            <person name="Sabo A."/>
            <person name="Santibanez J."/>
            <person name="Schneider B.W."/>
            <person name="Smith S.M."/>
            <person name="Sodergren E."/>
            <person name="Svatek A.F."/>
            <person name="Utterback T.R."/>
            <person name="Vattathil S."/>
            <person name="Warren W."/>
            <person name="White C.S."/>
            <person name="Chinwalla A.T."/>
            <person name="Feng Y."/>
            <person name="Halpern A.L."/>
            <person name="Hillier L.W."/>
            <person name="Huang X."/>
            <person name="Minx P."/>
            <person name="Nelson J.O."/>
            <person name="Pepin K.H."/>
            <person name="Qin X."/>
            <person name="Sutton G.G."/>
            <person name="Venter E."/>
            <person name="Walenz B.P."/>
            <person name="Wallis J.W."/>
            <person name="Worley K.C."/>
            <person name="Yang S.-P."/>
            <person name="Jones S.M."/>
            <person name="Marra M.A."/>
            <person name="Rocchi M."/>
            <person name="Schein J.E."/>
            <person name="Baertsch R."/>
            <person name="Clarke L."/>
            <person name="Csuros M."/>
            <person name="Glasscock J."/>
            <person name="Harris R.A."/>
            <person name="Havlak P."/>
            <person name="Jackson A.R."/>
            <person name="Jiang H."/>
            <person name="Liu Y."/>
            <person name="Messina D.N."/>
            <person name="Shen Y."/>
            <person name="Song H.X.-Z."/>
            <person name="Wylie T."/>
            <person name="Zhang L."/>
            <person name="Birney E."/>
            <person name="Han K."/>
            <person name="Konkel M.K."/>
            <person name="Lee J."/>
            <person name="Smit A.F.A."/>
            <person name="Ullmer B."/>
            <person name="Wang H."/>
            <person name="Xing J."/>
            <person name="Burhans R."/>
            <person name="Cheng Z."/>
            <person name="Karro J.E."/>
            <person name="Ma J."/>
            <person name="Raney B."/>
            <person name="She X."/>
            <person name="Cox M.J."/>
            <person name="Demuth J.P."/>
            <person name="Dumas L.J."/>
            <person name="Han S.-G."/>
            <person name="Hopkins J."/>
            <person name="Karimpour-Fard A."/>
            <person name="Kim Y.H."/>
            <person name="Pollack J.R."/>
            <person name="Vinar T."/>
            <person name="Addo-Quaye C."/>
            <person name="Degenhardt J."/>
            <person name="Denby A."/>
            <person name="Hubisz M.J."/>
            <person name="Indap A."/>
            <person name="Kosiol C."/>
            <person name="Lahn B.T."/>
            <person name="Lawson H.A."/>
            <person name="Marklein A."/>
            <person name="Nielsen R."/>
            <person name="Vallender E.J."/>
            <person name="Clark A.G."/>
            <person name="Ferguson B."/>
            <person name="Hernandez R.D."/>
            <person name="Hirani K."/>
            <person name="Kehrer-Sawatzki H."/>
            <person name="Kolb J."/>
            <person name="Patil S."/>
            <person name="Pu L.-L."/>
            <person name="Ren Y."/>
            <person name="Smith D.G."/>
            <person name="Wheeler D.A."/>
            <person name="Schenck I."/>
            <person name="Ball E.V."/>
            <person name="Chen R."/>
            <person name="Cooper D.N."/>
            <person name="Giardine B."/>
            <person name="Hsu F."/>
            <person name="Kent W.J."/>
            <person name="Lesk A."/>
            <person name="Nelson D.L."/>
            <person name="O'brien W.E."/>
            <person name="Pruefer K."/>
            <person name="Stenson P.D."/>
            <person name="Wallace J.C."/>
            <person name="Ke H."/>
            <person name="Liu X.-M."/>
            <person name="Wang P."/>
            <person name="Xiang A.P."/>
            <person name="Yang F."/>
            <person name="Barber G.P."/>
            <person name="Haussler D."/>
            <person name="Karolchik D."/>
            <person name="Kern A.D."/>
            <person name="Kuhn R.M."/>
            <person name="Smith K.E."/>
            <person name="Zwieg A.S."/>
        </authorList>
    </citation>
    <scope>NUCLEOTIDE SEQUENCE [LARGE SCALE GENOMIC DNA]</scope>
    <source>
        <strain evidence="2">17573</strain>
    </source>
</reference>
<evidence type="ECO:0000313" key="1">
    <source>
        <dbReference type="Ensembl" id="ENSMMUP00000064968.1"/>
    </source>
</evidence>
<accession>A0A5F7ZH64</accession>
<keyword evidence="2" id="KW-1185">Reference proteome</keyword>
<dbReference type="Proteomes" id="UP000006718">
    <property type="component" value="Chromosome 9"/>
</dbReference>
<reference evidence="1" key="2">
    <citation type="submission" date="2019-01" db="EMBL/GenBank/DDBJ databases">
        <authorList>
            <person name="Graves T."/>
            <person name="Eichler E.E."/>
            <person name="Wilson R.K."/>
        </authorList>
    </citation>
    <scope>NUCLEOTIDE SEQUENCE [LARGE SCALE GENOMIC DNA]</scope>
    <source>
        <strain evidence="1">17573</strain>
    </source>
</reference>